<dbReference type="Pfam" id="PF00990">
    <property type="entry name" value="GGDEF"/>
    <property type="match status" value="1"/>
</dbReference>
<proteinExistence type="predicted"/>
<keyword evidence="2" id="KW-0548">Nucleotidyltransferase</keyword>
<keyword evidence="3" id="KW-1185">Reference proteome</keyword>
<keyword evidence="2" id="KW-0808">Transferase</keyword>
<comment type="caution">
    <text evidence="2">The sequence shown here is derived from an EMBL/GenBank/DDBJ whole genome shotgun (WGS) entry which is preliminary data.</text>
</comment>
<dbReference type="SUPFAM" id="SSF52172">
    <property type="entry name" value="CheY-like"/>
    <property type="match status" value="1"/>
</dbReference>
<evidence type="ECO:0000259" key="1">
    <source>
        <dbReference type="PROSITE" id="PS50887"/>
    </source>
</evidence>
<feature type="domain" description="GGDEF" evidence="1">
    <location>
        <begin position="319"/>
        <end position="446"/>
    </location>
</feature>
<dbReference type="SUPFAM" id="SSF55073">
    <property type="entry name" value="Nucleotide cyclase"/>
    <property type="match status" value="1"/>
</dbReference>
<evidence type="ECO:0000313" key="2">
    <source>
        <dbReference type="EMBL" id="MEX6634124.1"/>
    </source>
</evidence>
<dbReference type="InterPro" id="IPR011006">
    <property type="entry name" value="CheY-like_superfamily"/>
</dbReference>
<evidence type="ECO:0000313" key="3">
    <source>
        <dbReference type="Proteomes" id="UP001560685"/>
    </source>
</evidence>
<dbReference type="EC" id="2.7.7.65" evidence="2"/>
<reference evidence="2 3" key="1">
    <citation type="submission" date="2024-05" db="EMBL/GenBank/DDBJ databases">
        <title>Three bacterial strains, DH-69, EH-24, and ECK-19 isolated from coastal sediments.</title>
        <authorList>
            <person name="Ye Y.-Q."/>
            <person name="Du Z.-J."/>
        </authorList>
    </citation>
    <scope>NUCLEOTIDE SEQUENCE [LARGE SCALE GENOMIC DNA]</scope>
    <source>
        <strain evidence="2 3">ECK-19</strain>
    </source>
</reference>
<dbReference type="RefSeq" id="WP_369314115.1">
    <property type="nucleotide sequence ID" value="NZ_JBEHZE010000001.1"/>
</dbReference>
<dbReference type="Gene3D" id="3.30.70.270">
    <property type="match status" value="1"/>
</dbReference>
<dbReference type="InterPro" id="IPR029787">
    <property type="entry name" value="Nucleotide_cyclase"/>
</dbReference>
<dbReference type="InterPro" id="IPR000160">
    <property type="entry name" value="GGDEF_dom"/>
</dbReference>
<dbReference type="PROSITE" id="PS50887">
    <property type="entry name" value="GGDEF"/>
    <property type="match status" value="1"/>
</dbReference>
<gene>
    <name evidence="2" type="ORF">ABFZ84_11265</name>
</gene>
<dbReference type="GO" id="GO:0052621">
    <property type="term" value="F:diguanylate cyclase activity"/>
    <property type="evidence" value="ECO:0007669"/>
    <property type="project" value="UniProtKB-EC"/>
</dbReference>
<dbReference type="EMBL" id="JBEHZE010000001">
    <property type="protein sequence ID" value="MEX6634124.1"/>
    <property type="molecule type" value="Genomic_DNA"/>
</dbReference>
<dbReference type="Proteomes" id="UP001560685">
    <property type="component" value="Unassembled WGS sequence"/>
</dbReference>
<protein>
    <submittedName>
        <fullName evidence="2">Diguanylate cyclase</fullName>
        <ecNumber evidence="2">2.7.7.65</ecNumber>
    </submittedName>
</protein>
<accession>A0ABV3Z7V5</accession>
<organism evidence="2 3">
    <name type="scientific">Hyphococcus lacteus</name>
    <dbReference type="NCBI Taxonomy" id="3143536"/>
    <lineage>
        <taxon>Bacteria</taxon>
        <taxon>Pseudomonadati</taxon>
        <taxon>Pseudomonadota</taxon>
        <taxon>Alphaproteobacteria</taxon>
        <taxon>Parvularculales</taxon>
        <taxon>Parvularculaceae</taxon>
        <taxon>Hyphococcus</taxon>
    </lineage>
</organism>
<sequence length="446" mass="48017">MQDEISAFSIARIAYVGGNDEAFGALTTAFADAGYSLVSHEDALKADIGLIDLRGKQLSSKKAQAVAGQLRKSSPDSSILILIDPYIDATARKALRRHGELVAMLTKPEGLIERCRQVLRLRNVAEETGERLKSLATISRLNEFPPIAAPATPLKILIAGEAGPTALAAINALNPISEQCVCVFSAGQALRAVENTKFDCAIFLPTRDNDPLMSLARALRRHPKHASMPIIFPLADPDDMANFAPRGASDFILTDHVATDLAAKVQLSARRTRLLKTMRRFLGACVGDGVRDAGSGAFTANFLAEHGARICARADQTDHHLSMIVLKLESTARDNGEPEPGRRALHQAARLINRVTRAEDLVARISTDTFLVMAPATTEADATKAALRIQGVIENTVFRSSDDELLYGIEVDIAACTRPVGLCIEETVAFALTVLRDYSDGTIAAK</sequence>
<name>A0ABV3Z7V5_9PROT</name>
<dbReference type="InterPro" id="IPR043128">
    <property type="entry name" value="Rev_trsase/Diguanyl_cyclase"/>
</dbReference>